<dbReference type="AlphaFoldDB" id="A0A371PBT7"/>
<dbReference type="Proteomes" id="UP000265581">
    <property type="component" value="Unassembled WGS sequence"/>
</dbReference>
<dbReference type="PANTHER" id="PTHR21237:SF23">
    <property type="entry name" value="GRPE PROTEIN HOMOLOG, MITOCHONDRIAL"/>
    <property type="match status" value="1"/>
</dbReference>
<comment type="subcellular location">
    <subcellularLocation>
        <location evidence="3">Cytoplasm</location>
    </subcellularLocation>
</comment>
<dbReference type="InterPro" id="IPR009012">
    <property type="entry name" value="GrpE_head"/>
</dbReference>
<dbReference type="OrthoDB" id="5191115at2"/>
<dbReference type="GO" id="GO:0051087">
    <property type="term" value="F:protein-folding chaperone binding"/>
    <property type="evidence" value="ECO:0007669"/>
    <property type="project" value="InterPro"/>
</dbReference>
<comment type="similarity">
    <text evidence="1 3 5">Belongs to the GrpE family.</text>
</comment>
<evidence type="ECO:0000256" key="5">
    <source>
        <dbReference type="RuleBase" id="RU004478"/>
    </source>
</evidence>
<feature type="compositionally biased region" description="Low complexity" evidence="6">
    <location>
        <begin position="8"/>
        <end position="17"/>
    </location>
</feature>
<feature type="region of interest" description="Disordered" evidence="6">
    <location>
        <begin position="1"/>
        <end position="38"/>
    </location>
</feature>
<dbReference type="SUPFAM" id="SSF58014">
    <property type="entry name" value="Coiled-coil domain of nucleotide exchange factor GrpE"/>
    <property type="match status" value="1"/>
</dbReference>
<feature type="compositionally biased region" description="Acidic residues" evidence="6">
    <location>
        <begin position="180"/>
        <end position="190"/>
    </location>
</feature>
<dbReference type="Gene3D" id="2.30.22.10">
    <property type="entry name" value="Head domain of nucleotide exchange factor GrpE"/>
    <property type="match status" value="1"/>
</dbReference>
<sequence length="203" mass="21813">MTEPTDGPAPEQENLEPAAEEQPAEAPAEPSAPTAEQQLAERTLDLQRLQAEYVNYKRRVDRDRELVRAQGEAAVLQSLLTVLDDIARADEHGELTGGFKAVADSLQQAVTKHQLEAFGAKGDAFDPSLHEAVFHAGESTEVEVTSVDTVMRTGYRHGERVLRPATVGVVDPASSAGPVDEAEVDVEVPDDASSLTGDETDEK</sequence>
<dbReference type="GO" id="GO:0000774">
    <property type="term" value="F:adenyl-nucleotide exchange factor activity"/>
    <property type="evidence" value="ECO:0007669"/>
    <property type="project" value="InterPro"/>
</dbReference>
<evidence type="ECO:0000313" key="7">
    <source>
        <dbReference type="EMBL" id="REK73383.1"/>
    </source>
</evidence>
<dbReference type="Pfam" id="PF01025">
    <property type="entry name" value="GrpE"/>
    <property type="match status" value="1"/>
</dbReference>
<dbReference type="Gene3D" id="3.90.20.20">
    <property type="match status" value="1"/>
</dbReference>
<reference evidence="7 8" key="1">
    <citation type="submission" date="2018-08" db="EMBL/GenBank/DDBJ databases">
        <title>Aeromicrobium sp. M2KJ-4, whole genome shotgun sequence.</title>
        <authorList>
            <person name="Tuo L."/>
        </authorList>
    </citation>
    <scope>NUCLEOTIDE SEQUENCE [LARGE SCALE GENOMIC DNA]</scope>
    <source>
        <strain evidence="7 8">M2KJ-4</strain>
    </source>
</reference>
<dbReference type="EMBL" id="QUBR01000001">
    <property type="protein sequence ID" value="REK73383.1"/>
    <property type="molecule type" value="Genomic_DNA"/>
</dbReference>
<dbReference type="PRINTS" id="PR00773">
    <property type="entry name" value="GRPEPROTEIN"/>
</dbReference>
<proteinExistence type="inferred from homology"/>
<evidence type="ECO:0000256" key="1">
    <source>
        <dbReference type="ARBA" id="ARBA00009054"/>
    </source>
</evidence>
<dbReference type="PANTHER" id="PTHR21237">
    <property type="entry name" value="GRPE PROTEIN"/>
    <property type="match status" value="1"/>
</dbReference>
<evidence type="ECO:0000313" key="8">
    <source>
        <dbReference type="Proteomes" id="UP000265581"/>
    </source>
</evidence>
<comment type="subunit">
    <text evidence="3">Homodimer.</text>
</comment>
<gene>
    <name evidence="3 7" type="primary">grpE</name>
    <name evidence="7" type="ORF">DX116_07485</name>
</gene>
<dbReference type="GO" id="GO:0051082">
    <property type="term" value="F:unfolded protein binding"/>
    <property type="evidence" value="ECO:0007669"/>
    <property type="project" value="TreeGrafter"/>
</dbReference>
<dbReference type="RefSeq" id="WP_119703496.1">
    <property type="nucleotide sequence ID" value="NZ_JBHSOI010000001.1"/>
</dbReference>
<keyword evidence="2 3" id="KW-0143">Chaperone</keyword>
<dbReference type="InterPro" id="IPR013805">
    <property type="entry name" value="GrpE_CC"/>
</dbReference>
<evidence type="ECO:0000256" key="3">
    <source>
        <dbReference type="HAMAP-Rule" id="MF_01151"/>
    </source>
</evidence>
<feature type="region of interest" description="Disordered" evidence="6">
    <location>
        <begin position="169"/>
        <end position="203"/>
    </location>
</feature>
<keyword evidence="3 4" id="KW-0346">Stress response</keyword>
<comment type="function">
    <text evidence="3 4">Participates actively in the response to hyperosmotic and heat shock by preventing the aggregation of stress-denatured proteins, in association with DnaK and GrpE. It is the nucleotide exchange factor for DnaK and may function as a thermosensor. Unfolded proteins bind initially to DnaJ; upon interaction with the DnaJ-bound protein, DnaK hydrolyzes its bound ATP, resulting in the formation of a stable complex. GrpE releases ADP from DnaK; ATP binding to DnaK triggers the release of the substrate protein, thus completing the reaction cycle. Several rounds of ATP-dependent interactions between DnaJ, DnaK and GrpE are required for fully efficient folding.</text>
</comment>
<dbReference type="CDD" id="cd00446">
    <property type="entry name" value="GrpE"/>
    <property type="match status" value="1"/>
</dbReference>
<evidence type="ECO:0000256" key="4">
    <source>
        <dbReference type="RuleBase" id="RU000639"/>
    </source>
</evidence>
<organism evidence="7 8">
    <name type="scientific">Aeromicrobium endophyticum</name>
    <dbReference type="NCBI Taxonomy" id="2292704"/>
    <lineage>
        <taxon>Bacteria</taxon>
        <taxon>Bacillati</taxon>
        <taxon>Actinomycetota</taxon>
        <taxon>Actinomycetes</taxon>
        <taxon>Propionibacteriales</taxon>
        <taxon>Nocardioidaceae</taxon>
        <taxon>Aeromicrobium</taxon>
    </lineage>
</organism>
<dbReference type="GO" id="GO:0005737">
    <property type="term" value="C:cytoplasm"/>
    <property type="evidence" value="ECO:0007669"/>
    <property type="project" value="UniProtKB-SubCell"/>
</dbReference>
<dbReference type="HAMAP" id="MF_01151">
    <property type="entry name" value="GrpE"/>
    <property type="match status" value="1"/>
</dbReference>
<dbReference type="SUPFAM" id="SSF51064">
    <property type="entry name" value="Head domain of nucleotide exchange factor GrpE"/>
    <property type="match status" value="1"/>
</dbReference>
<dbReference type="GO" id="GO:0006457">
    <property type="term" value="P:protein folding"/>
    <property type="evidence" value="ECO:0007669"/>
    <property type="project" value="InterPro"/>
</dbReference>
<evidence type="ECO:0000256" key="2">
    <source>
        <dbReference type="ARBA" id="ARBA00023186"/>
    </source>
</evidence>
<dbReference type="InterPro" id="IPR000740">
    <property type="entry name" value="GrpE"/>
</dbReference>
<keyword evidence="3" id="KW-0963">Cytoplasm</keyword>
<dbReference type="GO" id="GO:0042803">
    <property type="term" value="F:protein homodimerization activity"/>
    <property type="evidence" value="ECO:0007669"/>
    <property type="project" value="InterPro"/>
</dbReference>
<name>A0A371PBT7_9ACTN</name>
<keyword evidence="8" id="KW-1185">Reference proteome</keyword>
<comment type="caution">
    <text evidence="7">The sequence shown here is derived from an EMBL/GenBank/DDBJ whole genome shotgun (WGS) entry which is preliminary data.</text>
</comment>
<dbReference type="PROSITE" id="PS01071">
    <property type="entry name" value="GRPE"/>
    <property type="match status" value="1"/>
</dbReference>
<feature type="compositionally biased region" description="Low complexity" evidence="6">
    <location>
        <begin position="24"/>
        <end position="38"/>
    </location>
</feature>
<protein>
    <recommendedName>
        <fullName evidence="3 4">Protein GrpE</fullName>
    </recommendedName>
    <alternativeName>
        <fullName evidence="3">HSP-70 cofactor</fullName>
    </alternativeName>
</protein>
<evidence type="ECO:0000256" key="6">
    <source>
        <dbReference type="SAM" id="MobiDB-lite"/>
    </source>
</evidence>
<accession>A0A371PBT7</accession>